<comment type="catalytic activity">
    <reaction evidence="1">
        <text>ATP = 3',5'-cyclic AMP + diphosphate</text>
        <dbReference type="Rhea" id="RHEA:15389"/>
        <dbReference type="ChEBI" id="CHEBI:30616"/>
        <dbReference type="ChEBI" id="CHEBI:33019"/>
        <dbReference type="ChEBI" id="CHEBI:58165"/>
        <dbReference type="EC" id="4.6.1.1"/>
    </reaction>
</comment>
<keyword evidence="5" id="KW-0433">Leucine-rich repeat</keyword>
<feature type="domain" description="PPM-type phosphatase" evidence="16">
    <location>
        <begin position="1102"/>
        <end position="1359"/>
    </location>
</feature>
<dbReference type="SUPFAM" id="SSF81606">
    <property type="entry name" value="PP2C-like"/>
    <property type="match status" value="1"/>
</dbReference>
<evidence type="ECO:0000256" key="11">
    <source>
        <dbReference type="ARBA" id="ARBA00032597"/>
    </source>
</evidence>
<feature type="compositionally biased region" description="Basic and acidic residues" evidence="13">
    <location>
        <begin position="121"/>
        <end position="130"/>
    </location>
</feature>
<feature type="region of interest" description="Disordered" evidence="13">
    <location>
        <begin position="228"/>
        <end position="257"/>
    </location>
</feature>
<organism evidence="17 18">
    <name type="scientific">Dissophora globulifera</name>
    <dbReference type="NCBI Taxonomy" id="979702"/>
    <lineage>
        <taxon>Eukaryota</taxon>
        <taxon>Fungi</taxon>
        <taxon>Fungi incertae sedis</taxon>
        <taxon>Mucoromycota</taxon>
        <taxon>Mortierellomycotina</taxon>
        <taxon>Mortierellomycetes</taxon>
        <taxon>Mortierellales</taxon>
        <taxon>Mortierellaceae</taxon>
        <taxon>Dissophora</taxon>
    </lineage>
</organism>
<dbReference type="InterPro" id="IPR029787">
    <property type="entry name" value="Nucleotide_cyclase"/>
</dbReference>
<dbReference type="CDD" id="cd00143">
    <property type="entry name" value="PP2Cc"/>
    <property type="match status" value="1"/>
</dbReference>
<dbReference type="GO" id="GO:0004016">
    <property type="term" value="F:adenylate cyclase activity"/>
    <property type="evidence" value="ECO:0007669"/>
    <property type="project" value="UniProtKB-EC"/>
</dbReference>
<evidence type="ECO:0000256" key="1">
    <source>
        <dbReference type="ARBA" id="ARBA00001593"/>
    </source>
</evidence>
<accession>A0A9P6RCG3</accession>
<dbReference type="SMART" id="SM00369">
    <property type="entry name" value="LRR_TYP"/>
    <property type="match status" value="11"/>
</dbReference>
<dbReference type="Gene3D" id="3.30.70.1230">
    <property type="entry name" value="Nucleotide cyclase"/>
    <property type="match status" value="1"/>
</dbReference>
<feature type="region of interest" description="Disordered" evidence="13">
    <location>
        <begin position="848"/>
        <end position="876"/>
    </location>
</feature>
<keyword evidence="18" id="KW-1185">Reference proteome</keyword>
<dbReference type="InterPro" id="IPR001611">
    <property type="entry name" value="Leu-rich_rpt"/>
</dbReference>
<keyword evidence="8" id="KW-0460">Magnesium</keyword>
<evidence type="ECO:0000256" key="6">
    <source>
        <dbReference type="ARBA" id="ARBA00022723"/>
    </source>
</evidence>
<dbReference type="PROSITE" id="PS51450">
    <property type="entry name" value="LRR"/>
    <property type="match status" value="5"/>
</dbReference>
<evidence type="ECO:0000259" key="16">
    <source>
        <dbReference type="PROSITE" id="PS51746"/>
    </source>
</evidence>
<comment type="similarity">
    <text evidence="2">Belongs to the adenylyl cyclase class-3 family.</text>
</comment>
<evidence type="ECO:0000256" key="9">
    <source>
        <dbReference type="ARBA" id="ARBA00022998"/>
    </source>
</evidence>
<dbReference type="SUPFAM" id="SSF52058">
    <property type="entry name" value="L domain-like"/>
    <property type="match status" value="2"/>
</dbReference>
<reference evidence="17" key="1">
    <citation type="journal article" date="2020" name="Fungal Divers.">
        <title>Resolving the Mortierellaceae phylogeny through synthesis of multi-gene phylogenetics and phylogenomics.</title>
        <authorList>
            <person name="Vandepol N."/>
            <person name="Liber J."/>
            <person name="Desiro A."/>
            <person name="Na H."/>
            <person name="Kennedy M."/>
            <person name="Barry K."/>
            <person name="Grigoriev I.V."/>
            <person name="Miller A.N."/>
            <person name="O'Donnell K."/>
            <person name="Stajich J.E."/>
            <person name="Bonito G."/>
        </authorList>
    </citation>
    <scope>NUCLEOTIDE SEQUENCE</scope>
    <source>
        <strain evidence="17">REB-010B</strain>
    </source>
</reference>
<dbReference type="GO" id="GO:0006171">
    <property type="term" value="P:cAMP biosynthetic process"/>
    <property type="evidence" value="ECO:0007669"/>
    <property type="project" value="UniProtKB-KW"/>
</dbReference>
<feature type="region of interest" description="Disordered" evidence="13">
    <location>
        <begin position="1"/>
        <end position="34"/>
    </location>
</feature>
<feature type="region of interest" description="Disordered" evidence="13">
    <location>
        <begin position="310"/>
        <end position="340"/>
    </location>
</feature>
<evidence type="ECO:0000259" key="14">
    <source>
        <dbReference type="PROSITE" id="PS50125"/>
    </source>
</evidence>
<keyword evidence="7" id="KW-0677">Repeat</keyword>
<sequence length="1757" mass="194227">MNPNSAIAGSTATLHSSNGTLHSNTSSTYHHGINGSNYGSTSNLSSSVGSSVQPYQYRAAPHPFSPDSARRRSTESYSRSPSPDQQQLYGAYTGKHLFPTTPPSQNRPQQRADSIKSTAEPVHRRTKSTDFGEMYSKRPGLPQELADPQTIVASPAKEPKKTLFGFLKKKAHHAASPSPSSSSTYSSDAVSRKFSADDPLLHLSPPSSSSVHSFAMLSDADAASAHGYSYDRRHGSDGGDSQRHLPPFSIGKKSSKKDVLSHDNILPGYVVDQTDLAGLSGIKDDPKNGQWFPASGVAGGAESWLAPESWGVQPSSTSPVGPVQRSLAMTPEGDSSDEMEQSDYESWDYGQKKLSTIRIFRPDTTYTTVNCLYNITASELSATLGKKIFRPDTSKFHLYVLRNNVVRPLGPFERPLQMLRRSLLQFGYTDQDKLEELSGKDNSFLCRFTFAENGVPLITEADFPPHSIYTDVNLQRRCLPTIPIFLYSRAKDVVRLKISYNQRMDLPLDFVQNCSSLSDLYMAYNDLDKVPSNIRYISTLKILDLRGNRIRSLERAFLHEARRLHTVILQCNRLESLPESLKSFQNLRVINLSSNNFSKFPAVLCMIPSLEEIDLSFNDIAEIPTEIGQLVRLKKLLLYGNRIGPYLPKSMETLTNLRKLDIRQNGILNLDALNDLPALEELLVDYNTNVVLNNSFSSLVRASIIKCNMTDVNLRGTGNTLIFLDLSSNKLSTLAPGLFEHLRCLETLRLDNNIISSIPATIGALKRLRTLSVACNNLSSIPDELSQLESLIELDVHSNSLGELPASIWRCSLSYLNASSNVLESFPDPPENSVPPLVNGAGISTSSSSATLRELDPQTATPTQSTTFPTSSSKTVSKPLPLPPVIAQSSLSNGRSIAPPLSNTLQVLCLGDNRLPDDVFYPLSHFASLQTLNLSHNFIAEIPRGKIPNPGNLIELYLSGNQLTNLPADDIESLRNLRVLYVSGNKLTTLPAELGKINRLGVLDVGCNLLKYNISNWPYDWNWNWNLELKYLNMSGNKRLQIKRGSVESVATSSRPGNLAEFSNLTSLRILGLMDVTITDNVPDDTVEKRVRTSTSTLHNMSYGMADTLGDSDNLCIWDLVHPKFQTRDDEVLFGLFDGRTGKCQSSCRITSQLKDRFGAYLKIELEKLEGADTVVSALRRTFLGLDRELFHLTQEEGGKPGASALVAYIKGTTLYSANVGDTIAVLVKKSDSFQVISQKHIPWNPTEAARIKRSGGFVSENGHLNDELDISRSFGQYHLVPIVNSNPYIETTTLTEDDDFLIMACKSFWDVMSYTTAVDIAKAGMRIYGDLMHASQKLRDIAISYGARDHMVVMLIGVGDLFKKKEPLDSAGYHQHKKRPKPTEGPIDALKYLKPEIEPPQGDVAMVFTYVKNSPKLWEVIPNAMDVAIKEHINIMRRQLRSIGGYEVKVEADAMMASFSSVPAAILWCFKVQELMVSADWPQDILDSEEGKTIYHPSDLTRPIYRGLSVRMGIHWGQPVSHRDEVSRRMDYYGSMVNRAARICASADGGEICVSSDVNKVIQQFPTMALTDSTEAEHIRDLTKMGCVVFDIGEKKLKGLETPESLHLLYPQLLAGRFAMDSMSVVGTPIIGSEVVEQPMVLDAASVRMLQTICLRLERLVSGAVAKHGRVTEQSLGLLSLPIKENADQDDLVRIADNCIARIENCFSQLYMVKSGPFVDVFESLSKVLGNDPNYIMRALQTYVGIMGGMGSPALL</sequence>
<dbReference type="InterPro" id="IPR000159">
    <property type="entry name" value="RA_dom"/>
</dbReference>
<dbReference type="PANTHER" id="PTHR48051:SF46">
    <property type="entry name" value="LEUCINE RICH REPEAT-CONTAINING DOMAIN PROTEIN"/>
    <property type="match status" value="1"/>
</dbReference>
<keyword evidence="10" id="KW-0456">Lyase</keyword>
<dbReference type="EC" id="4.6.1.1" evidence="3"/>
<dbReference type="InterPro" id="IPR055071">
    <property type="entry name" value="RA_PHLPP-like"/>
</dbReference>
<gene>
    <name evidence="17" type="primary">CYR1_2</name>
    <name evidence="17" type="ORF">BGZ99_007149</name>
</gene>
<keyword evidence="9" id="KW-0115">cAMP biosynthesis</keyword>
<feature type="compositionally biased region" description="Low complexity" evidence="13">
    <location>
        <begin position="857"/>
        <end position="876"/>
    </location>
</feature>
<evidence type="ECO:0000313" key="17">
    <source>
        <dbReference type="EMBL" id="KAG0315946.1"/>
    </source>
</evidence>
<evidence type="ECO:0000256" key="13">
    <source>
        <dbReference type="SAM" id="MobiDB-lite"/>
    </source>
</evidence>
<dbReference type="InterPro" id="IPR001054">
    <property type="entry name" value="A/G_cyclase"/>
</dbReference>
<feature type="domain" description="Ras-associating" evidence="15">
    <location>
        <begin position="356"/>
        <end position="442"/>
    </location>
</feature>
<evidence type="ECO:0000256" key="5">
    <source>
        <dbReference type="ARBA" id="ARBA00022614"/>
    </source>
</evidence>
<proteinExistence type="inferred from homology"/>
<dbReference type="Pfam" id="PF13855">
    <property type="entry name" value="LRR_8"/>
    <property type="match status" value="3"/>
</dbReference>
<dbReference type="InterPro" id="IPR036457">
    <property type="entry name" value="PPM-type-like_dom_sf"/>
</dbReference>
<keyword evidence="6" id="KW-0479">Metal-binding</keyword>
<dbReference type="InterPro" id="IPR032675">
    <property type="entry name" value="LRR_dom_sf"/>
</dbReference>
<dbReference type="CDD" id="cd17214">
    <property type="entry name" value="RA_CYR1_like"/>
    <property type="match status" value="1"/>
</dbReference>
<comment type="caution">
    <text evidence="17">The sequence shown here is derived from an EMBL/GenBank/DDBJ whole genome shotgun (WGS) entry which is preliminary data.</text>
</comment>
<dbReference type="PROSITE" id="PS51746">
    <property type="entry name" value="PPM_2"/>
    <property type="match status" value="1"/>
</dbReference>
<dbReference type="InterPro" id="IPR003591">
    <property type="entry name" value="Leu-rich_rpt_typical-subtyp"/>
</dbReference>
<evidence type="ECO:0000256" key="7">
    <source>
        <dbReference type="ARBA" id="ARBA00022737"/>
    </source>
</evidence>
<evidence type="ECO:0000259" key="15">
    <source>
        <dbReference type="PROSITE" id="PS50200"/>
    </source>
</evidence>
<dbReference type="GO" id="GO:0035556">
    <property type="term" value="P:intracellular signal transduction"/>
    <property type="evidence" value="ECO:0007669"/>
    <property type="project" value="InterPro"/>
</dbReference>
<dbReference type="CDD" id="cd07302">
    <property type="entry name" value="CHD"/>
    <property type="match status" value="1"/>
</dbReference>
<evidence type="ECO:0000256" key="10">
    <source>
        <dbReference type="ARBA" id="ARBA00023239"/>
    </source>
</evidence>
<dbReference type="OrthoDB" id="2021138at2759"/>
<protein>
    <recommendedName>
        <fullName evidence="4">Adenylate cyclase</fullName>
        <ecNumber evidence="3">4.6.1.1</ecNumber>
    </recommendedName>
    <alternativeName>
        <fullName evidence="11">ATP pyrophosphate-lyase</fullName>
    </alternativeName>
    <alternativeName>
        <fullName evidence="12">Adenylyl cyclase</fullName>
    </alternativeName>
</protein>
<dbReference type="PANTHER" id="PTHR48051">
    <property type="match status" value="1"/>
</dbReference>
<dbReference type="GO" id="GO:0046872">
    <property type="term" value="F:metal ion binding"/>
    <property type="evidence" value="ECO:0007669"/>
    <property type="project" value="UniProtKB-KW"/>
</dbReference>
<dbReference type="PROSITE" id="PS50125">
    <property type="entry name" value="GUANYLATE_CYCLASE_2"/>
    <property type="match status" value="1"/>
</dbReference>
<feature type="region of interest" description="Disordered" evidence="13">
    <location>
        <begin position="57"/>
        <end position="145"/>
    </location>
</feature>
<dbReference type="Pfam" id="PF00211">
    <property type="entry name" value="Guanylate_cyc"/>
    <property type="match status" value="1"/>
</dbReference>
<name>A0A9P6RCG3_9FUNG</name>
<feature type="compositionally biased region" description="Polar residues" evidence="13">
    <location>
        <begin position="103"/>
        <end position="117"/>
    </location>
</feature>
<feature type="compositionally biased region" description="Polar residues" evidence="13">
    <location>
        <begin position="75"/>
        <end position="88"/>
    </location>
</feature>
<evidence type="ECO:0000313" key="18">
    <source>
        <dbReference type="Proteomes" id="UP000738325"/>
    </source>
</evidence>
<evidence type="ECO:0000256" key="3">
    <source>
        <dbReference type="ARBA" id="ARBA00012201"/>
    </source>
</evidence>
<feature type="compositionally biased region" description="Polar residues" evidence="13">
    <location>
        <begin position="1"/>
        <end position="29"/>
    </location>
</feature>
<dbReference type="SMART" id="SM00332">
    <property type="entry name" value="PP2Cc"/>
    <property type="match status" value="1"/>
</dbReference>
<evidence type="ECO:0000256" key="12">
    <source>
        <dbReference type="ARBA" id="ARBA00032637"/>
    </source>
</evidence>
<dbReference type="GO" id="GO:0005737">
    <property type="term" value="C:cytoplasm"/>
    <property type="evidence" value="ECO:0007669"/>
    <property type="project" value="TreeGrafter"/>
</dbReference>
<evidence type="ECO:0000256" key="4">
    <source>
        <dbReference type="ARBA" id="ARBA00021420"/>
    </source>
</evidence>
<evidence type="ECO:0000256" key="2">
    <source>
        <dbReference type="ARBA" id="ARBA00005381"/>
    </source>
</evidence>
<dbReference type="Proteomes" id="UP000738325">
    <property type="component" value="Unassembled WGS sequence"/>
</dbReference>
<dbReference type="SUPFAM" id="SSF55073">
    <property type="entry name" value="Nucleotide cyclase"/>
    <property type="match status" value="1"/>
</dbReference>
<dbReference type="Gene3D" id="3.80.10.10">
    <property type="entry name" value="Ribonuclease Inhibitor"/>
    <property type="match status" value="4"/>
</dbReference>
<feature type="domain" description="Guanylate cyclase" evidence="14">
    <location>
        <begin position="1406"/>
        <end position="1545"/>
    </location>
</feature>
<evidence type="ECO:0000256" key="8">
    <source>
        <dbReference type="ARBA" id="ARBA00022842"/>
    </source>
</evidence>
<dbReference type="EMBL" id="JAAAIP010000503">
    <property type="protein sequence ID" value="KAG0315946.1"/>
    <property type="molecule type" value="Genomic_DNA"/>
</dbReference>
<dbReference type="Pfam" id="PF00481">
    <property type="entry name" value="PP2C"/>
    <property type="match status" value="1"/>
</dbReference>
<dbReference type="SMART" id="SM00044">
    <property type="entry name" value="CYCc"/>
    <property type="match status" value="1"/>
</dbReference>
<dbReference type="Pfam" id="PF23010">
    <property type="entry name" value="RA_3"/>
    <property type="match status" value="1"/>
</dbReference>
<dbReference type="PROSITE" id="PS50200">
    <property type="entry name" value="RA"/>
    <property type="match status" value="1"/>
</dbReference>
<feature type="compositionally biased region" description="Basic and acidic residues" evidence="13">
    <location>
        <begin position="229"/>
        <end position="243"/>
    </location>
</feature>
<dbReference type="SMART" id="SM00364">
    <property type="entry name" value="LRR_BAC"/>
    <property type="match status" value="10"/>
</dbReference>
<dbReference type="InterPro" id="IPR050216">
    <property type="entry name" value="LRR_domain-containing"/>
</dbReference>
<dbReference type="Gene3D" id="3.60.40.10">
    <property type="entry name" value="PPM-type phosphatase domain"/>
    <property type="match status" value="1"/>
</dbReference>
<dbReference type="InterPro" id="IPR001932">
    <property type="entry name" value="PPM-type_phosphatase-like_dom"/>
</dbReference>